<organism evidence="2 3">
    <name type="scientific">Astyanax mexicanus</name>
    <name type="common">Blind cave fish</name>
    <name type="synonym">Astyanax fasciatus mexicanus</name>
    <dbReference type="NCBI Taxonomy" id="7994"/>
    <lineage>
        <taxon>Eukaryota</taxon>
        <taxon>Metazoa</taxon>
        <taxon>Chordata</taxon>
        <taxon>Craniata</taxon>
        <taxon>Vertebrata</taxon>
        <taxon>Euteleostomi</taxon>
        <taxon>Actinopterygii</taxon>
        <taxon>Neopterygii</taxon>
        <taxon>Teleostei</taxon>
        <taxon>Ostariophysi</taxon>
        <taxon>Characiformes</taxon>
        <taxon>Characoidei</taxon>
        <taxon>Acestrorhamphidae</taxon>
        <taxon>Acestrorhamphinae</taxon>
        <taxon>Astyanax</taxon>
    </lineage>
</organism>
<reference evidence="2" key="3">
    <citation type="submission" date="2025-08" db="UniProtKB">
        <authorList>
            <consortium name="Ensembl"/>
        </authorList>
    </citation>
    <scope>IDENTIFICATION</scope>
</reference>
<dbReference type="GO" id="GO:0016020">
    <property type="term" value="C:membrane"/>
    <property type="evidence" value="ECO:0007669"/>
    <property type="project" value="InterPro"/>
</dbReference>
<dbReference type="Ensembl" id="ENSAMXT00000017912.2">
    <property type="protein sequence ID" value="ENSAMXP00000017912.2"/>
    <property type="gene ID" value="ENSAMXG00000017396.2"/>
</dbReference>
<dbReference type="GO" id="GO:0003830">
    <property type="term" value="F:beta-1,4-mannosylglycoprotein 4-beta-N-acetylglucosaminyltransferase activity"/>
    <property type="evidence" value="ECO:0007669"/>
    <property type="project" value="InterPro"/>
</dbReference>
<proteinExistence type="predicted"/>
<sequence length="510" mass="59625">MKMRRHRVFLLCTVGLCVISFLHYYKALHYVSLLRELSAPYPNIKSFIMVTGFFWRERATPLTSASPEEGPPPALRPSDTRPHPSRFIGDLHKRTFTLQEDHTPYFVRTKAGAWCFRQGTEVAPPRDDAGTGKGRPTMSSAPKLKPKRGKRLVKCVCRPGWHGPYCGVPTMVYHSNLPTKERLIPREKPRRVINAINVNHEFDLLHVRFHELANAVDLFLVCESNFTAYGERRPLSFLRRLLNGTYDYVRHKILYVFLNHFPDGGRQDGWIADDYLRTFLTRDGMSRVRGLRPDDVFLINDADEIPAQEGILFLKLFDGWTEPFAIHMRKSLYGFFWKQLGSLEVVSGCTTGMLSEVYDNDGIRLRRRDYYTMPRFRKYENDTGHILVQWSLGSPFHFAGWHCSWCFTPEGIHLKLVSAQNGDFPRWGDYEDKRDLNYIRELIRTGGWFDGSVQEYPPSDPKEHMYAPKYMLDNFKHYQYLLENPYAKQPVLNYRLSLVLDYTEQFKRKI</sequence>
<accession>W5LDK0</accession>
<dbReference type="InterPro" id="IPR006813">
    <property type="entry name" value="Glyco_trans_17"/>
</dbReference>
<name>W5LDK0_ASTMX</name>
<protein>
    <submittedName>
        <fullName evidence="2">Beta-1,4-mannosyl-glycoprotein 4-beta-N-acetylglucosaminyltransferase</fullName>
    </submittedName>
</protein>
<feature type="region of interest" description="Disordered" evidence="1">
    <location>
        <begin position="62"/>
        <end position="84"/>
    </location>
</feature>
<reference evidence="3" key="1">
    <citation type="submission" date="2013-03" db="EMBL/GenBank/DDBJ databases">
        <authorList>
            <person name="Jeffery W."/>
            <person name="Warren W."/>
            <person name="Wilson R.K."/>
        </authorList>
    </citation>
    <scope>NUCLEOTIDE SEQUENCE</scope>
    <source>
        <strain evidence="3">female</strain>
    </source>
</reference>
<dbReference type="PANTHER" id="PTHR12224">
    <property type="entry name" value="BETA-1,4-MANNOSYL-GLYCOPROTEIN BETA-1,4-N-ACETYLGLUCOSAMINYL-TRANSFERASE"/>
    <property type="match status" value="1"/>
</dbReference>
<dbReference type="HOGENOM" id="CLU_029534_0_0_1"/>
<reference evidence="2" key="4">
    <citation type="submission" date="2025-09" db="UniProtKB">
        <authorList>
            <consortium name="Ensembl"/>
        </authorList>
    </citation>
    <scope>IDENTIFICATION</scope>
</reference>
<dbReference type="AlphaFoldDB" id="W5LDK0"/>
<dbReference type="Proteomes" id="UP000018467">
    <property type="component" value="Unassembled WGS sequence"/>
</dbReference>
<keyword evidence="3" id="KW-1185">Reference proteome</keyword>
<dbReference type="PANTHER" id="PTHR12224:SF0">
    <property type="entry name" value="BETA-1,4-MANNOSYL-GLYCOPROTEIN 4-BETA-N-ACETYLGLUCOSAMINYLTRANSFERASE"/>
    <property type="match status" value="1"/>
</dbReference>
<reference evidence="3" key="2">
    <citation type="journal article" date="2014" name="Nat. Commun.">
        <title>The cavefish genome reveals candidate genes for eye loss.</title>
        <authorList>
            <person name="McGaugh S.E."/>
            <person name="Gross J.B."/>
            <person name="Aken B."/>
            <person name="Blin M."/>
            <person name="Borowsky R."/>
            <person name="Chalopin D."/>
            <person name="Hinaux H."/>
            <person name="Jeffery W.R."/>
            <person name="Keene A."/>
            <person name="Ma L."/>
            <person name="Minx P."/>
            <person name="Murphy D."/>
            <person name="O'Quin K.E."/>
            <person name="Retaux S."/>
            <person name="Rohner N."/>
            <person name="Searle S.M."/>
            <person name="Stahl B.A."/>
            <person name="Tabin C."/>
            <person name="Volff J.N."/>
            <person name="Yoshizawa M."/>
            <person name="Warren W.C."/>
        </authorList>
    </citation>
    <scope>NUCLEOTIDE SEQUENCE [LARGE SCALE GENOMIC DNA]</scope>
    <source>
        <strain evidence="3">female</strain>
    </source>
</reference>
<dbReference type="GO" id="GO:0006044">
    <property type="term" value="P:N-acetylglucosamine metabolic process"/>
    <property type="evidence" value="ECO:0007669"/>
    <property type="project" value="TreeGrafter"/>
</dbReference>
<evidence type="ECO:0000256" key="1">
    <source>
        <dbReference type="SAM" id="MobiDB-lite"/>
    </source>
</evidence>
<feature type="region of interest" description="Disordered" evidence="1">
    <location>
        <begin position="124"/>
        <end position="144"/>
    </location>
</feature>
<evidence type="ECO:0000313" key="2">
    <source>
        <dbReference type="Ensembl" id="ENSAMXP00000017912.2"/>
    </source>
</evidence>
<evidence type="ECO:0000313" key="3">
    <source>
        <dbReference type="Proteomes" id="UP000018467"/>
    </source>
</evidence>
<dbReference type="GeneTree" id="ENSGT00390000008221"/>
<dbReference type="eggNOG" id="ENOG502QUBY">
    <property type="taxonomic scope" value="Eukaryota"/>
</dbReference>
<dbReference type="Bgee" id="ENSAMXG00000017396">
    <property type="expression patterns" value="Expressed in olfactory epithelium and 10 other cell types or tissues"/>
</dbReference>
<dbReference type="Pfam" id="PF04724">
    <property type="entry name" value="Glyco_transf_17"/>
    <property type="match status" value="1"/>
</dbReference>